<dbReference type="EMBL" id="OBQI01000004">
    <property type="protein sequence ID" value="SOC50238.1"/>
    <property type="molecule type" value="Genomic_DNA"/>
</dbReference>
<reference evidence="2" key="1">
    <citation type="submission" date="2017-08" db="EMBL/GenBank/DDBJ databases">
        <authorList>
            <person name="Varghese N."/>
            <person name="Submissions S."/>
        </authorList>
    </citation>
    <scope>NUCLEOTIDE SEQUENCE [LARGE SCALE GENOMIC DNA]</scope>
    <source>
        <strain evidence="2">DSM 4725</strain>
    </source>
</reference>
<dbReference type="RefSeq" id="WP_097195792.1">
    <property type="nucleotide sequence ID" value="NZ_OBQI01000004.1"/>
</dbReference>
<keyword evidence="2" id="KW-1185">Reference proteome</keyword>
<evidence type="ECO:0000313" key="1">
    <source>
        <dbReference type="EMBL" id="SOC50238.1"/>
    </source>
</evidence>
<organism evidence="1 2">
    <name type="scientific">Blastococcus aggregatus</name>
    <dbReference type="NCBI Taxonomy" id="38502"/>
    <lineage>
        <taxon>Bacteria</taxon>
        <taxon>Bacillati</taxon>
        <taxon>Actinomycetota</taxon>
        <taxon>Actinomycetes</taxon>
        <taxon>Geodermatophilales</taxon>
        <taxon>Geodermatophilaceae</taxon>
        <taxon>Blastococcus</taxon>
    </lineage>
</organism>
<proteinExistence type="predicted"/>
<evidence type="ECO:0008006" key="3">
    <source>
        <dbReference type="Google" id="ProtNLM"/>
    </source>
</evidence>
<sequence>MTCTQCDAVAQRGRFCVGCGKRLPPSPLPVRRPRLAPQHLRDDDTQPVLRFGVTPRTLLDRSQDALV</sequence>
<accession>A0A285V9H2</accession>
<name>A0A285V9H2_9ACTN</name>
<dbReference type="Proteomes" id="UP000219435">
    <property type="component" value="Unassembled WGS sequence"/>
</dbReference>
<gene>
    <name evidence="1" type="ORF">SAMN05660748_2980</name>
</gene>
<evidence type="ECO:0000313" key="2">
    <source>
        <dbReference type="Proteomes" id="UP000219435"/>
    </source>
</evidence>
<dbReference type="AlphaFoldDB" id="A0A285V9H2"/>
<protein>
    <recommendedName>
        <fullName evidence="3">Zinc-ribbon domain-containing protein</fullName>
    </recommendedName>
</protein>